<reference evidence="1 2" key="1">
    <citation type="submission" date="2018-08" db="EMBL/GenBank/DDBJ databases">
        <title>Neisseria animalis ATCC 49930 complete genome.</title>
        <authorList>
            <person name="Veseli I.A."/>
            <person name="Mascarenhas dos Santos A.C."/>
            <person name="Buttler R."/>
            <person name="Pombert J.-F."/>
        </authorList>
    </citation>
    <scope>NUCLEOTIDE SEQUENCE [LARGE SCALE GENOMIC DNA]</scope>
    <source>
        <strain evidence="1 2">ATCC 49930</strain>
    </source>
</reference>
<sequence>MTGYRKNTWLAVAALALGLVAFPVSYSEAQSAQMTLSAYECEQLGYLVLENMSTKQQELARQCDMVEASHDWEQFYGHLDEGEMLAGVVYE</sequence>
<proteinExistence type="predicted"/>
<protein>
    <submittedName>
        <fullName evidence="1">Uncharacterized protein</fullName>
    </submittedName>
</protein>
<dbReference type="KEGG" id="naq:D0T90_03010"/>
<dbReference type="RefSeq" id="WP_123794991.1">
    <property type="nucleotide sequence ID" value="NZ_CP031699.1"/>
</dbReference>
<dbReference type="Proteomes" id="UP000325536">
    <property type="component" value="Chromosome"/>
</dbReference>
<dbReference type="AlphaFoldDB" id="A0A5P3MPX5"/>
<accession>A0A5P3MPX5</accession>
<evidence type="ECO:0000313" key="2">
    <source>
        <dbReference type="Proteomes" id="UP000325536"/>
    </source>
</evidence>
<evidence type="ECO:0000313" key="1">
    <source>
        <dbReference type="EMBL" id="QEY23594.1"/>
    </source>
</evidence>
<name>A0A5P3MPX5_NEIAN</name>
<keyword evidence="2" id="KW-1185">Reference proteome</keyword>
<organism evidence="1 2">
    <name type="scientific">Neisseria animalis</name>
    <dbReference type="NCBI Taxonomy" id="492"/>
    <lineage>
        <taxon>Bacteria</taxon>
        <taxon>Pseudomonadati</taxon>
        <taxon>Pseudomonadota</taxon>
        <taxon>Betaproteobacteria</taxon>
        <taxon>Neisseriales</taxon>
        <taxon>Neisseriaceae</taxon>
        <taxon>Neisseria</taxon>
    </lineage>
</organism>
<dbReference type="EMBL" id="CP031699">
    <property type="protein sequence ID" value="QEY23594.1"/>
    <property type="molecule type" value="Genomic_DNA"/>
</dbReference>
<gene>
    <name evidence="1" type="ORF">D0T90_03010</name>
</gene>
<dbReference type="OrthoDB" id="8604271at2"/>